<dbReference type="InterPro" id="IPR011330">
    <property type="entry name" value="Glyco_hydro/deAcase_b/a-brl"/>
</dbReference>
<dbReference type="OrthoDB" id="5288648at2"/>
<feature type="signal peptide" evidence="3">
    <location>
        <begin position="1"/>
        <end position="23"/>
    </location>
</feature>
<dbReference type="Gene3D" id="3.20.20.370">
    <property type="entry name" value="Glycoside hydrolase/deacetylase"/>
    <property type="match status" value="1"/>
</dbReference>
<keyword evidence="2" id="KW-0378">Hydrolase</keyword>
<organism evidence="5 6">
    <name type="scientific">Bdellovibrio bacteriovorus</name>
    <dbReference type="NCBI Taxonomy" id="959"/>
    <lineage>
        <taxon>Bacteria</taxon>
        <taxon>Pseudomonadati</taxon>
        <taxon>Bdellovibrionota</taxon>
        <taxon>Bdellovibrionia</taxon>
        <taxon>Bdellovibrionales</taxon>
        <taxon>Pseudobdellovibrionaceae</taxon>
        <taxon>Bdellovibrio</taxon>
    </lineage>
</organism>
<dbReference type="GO" id="GO:0016020">
    <property type="term" value="C:membrane"/>
    <property type="evidence" value="ECO:0007669"/>
    <property type="project" value="TreeGrafter"/>
</dbReference>
<sequence length="303" mass="33509">MNVSRFIKASAMVCLSLSLTAMTMSGCTDKNNESFSGDINTDGSDPLFQTKSIGTFDLGNTKKVVLTFDDGPSPEATPVLLDILRIYNIKATFFVLAQNAKKYPEIMKRMKDEGHTIGNHSYSHANLGSHLYEQYNDMLLKEVVESDKVIRKYMSPALPRYFRAPYGAWNSTHAAKLNAIASVRDYIGPVYWSIGGALVPNVIANYKTGAVTGVRPKTAAEITQAADWDCWSSSKKFGYSAVPVDVCLAGYLKETRRKGGGVVLMHDLTLNTVDMVSQFIPALLQEGYSFVNLNDLRILEQYQ</sequence>
<dbReference type="CDD" id="cd10917">
    <property type="entry name" value="CE4_NodB_like_6s_7s"/>
    <property type="match status" value="1"/>
</dbReference>
<protein>
    <recommendedName>
        <fullName evidence="4">NodB homology domain-containing protein</fullName>
    </recommendedName>
</protein>
<gene>
    <name evidence="5" type="ORF">AZI86_12890</name>
</gene>
<evidence type="ECO:0000256" key="3">
    <source>
        <dbReference type="SAM" id="SignalP"/>
    </source>
</evidence>
<dbReference type="GO" id="GO:0005975">
    <property type="term" value="P:carbohydrate metabolic process"/>
    <property type="evidence" value="ECO:0007669"/>
    <property type="project" value="InterPro"/>
</dbReference>
<dbReference type="PANTHER" id="PTHR10587:SF133">
    <property type="entry name" value="CHITIN DEACETYLASE 1-RELATED"/>
    <property type="match status" value="1"/>
</dbReference>
<keyword evidence="1" id="KW-0479">Metal-binding</keyword>
<comment type="caution">
    <text evidence="5">The sequence shown here is derived from an EMBL/GenBank/DDBJ whole genome shotgun (WGS) entry which is preliminary data.</text>
</comment>
<dbReference type="InterPro" id="IPR050248">
    <property type="entry name" value="Polysacc_deacetylase_ArnD"/>
</dbReference>
<dbReference type="Pfam" id="PF01522">
    <property type="entry name" value="Polysacc_deac_1"/>
    <property type="match status" value="1"/>
</dbReference>
<name>A0A150WJ26_BDEBC</name>
<evidence type="ECO:0000256" key="2">
    <source>
        <dbReference type="ARBA" id="ARBA00022801"/>
    </source>
</evidence>
<feature type="domain" description="NodB homology" evidence="4">
    <location>
        <begin position="62"/>
        <end position="291"/>
    </location>
</feature>
<dbReference type="GO" id="GO:0046872">
    <property type="term" value="F:metal ion binding"/>
    <property type="evidence" value="ECO:0007669"/>
    <property type="project" value="UniProtKB-KW"/>
</dbReference>
<dbReference type="PROSITE" id="PS51257">
    <property type="entry name" value="PROKAR_LIPOPROTEIN"/>
    <property type="match status" value="1"/>
</dbReference>
<dbReference type="GO" id="GO:0016810">
    <property type="term" value="F:hydrolase activity, acting on carbon-nitrogen (but not peptide) bonds"/>
    <property type="evidence" value="ECO:0007669"/>
    <property type="project" value="InterPro"/>
</dbReference>
<proteinExistence type="predicted"/>
<reference evidence="5 6" key="1">
    <citation type="submission" date="2016-03" db="EMBL/GenBank/DDBJ databases">
        <authorList>
            <person name="Ploux O."/>
        </authorList>
    </citation>
    <scope>NUCLEOTIDE SEQUENCE [LARGE SCALE GENOMIC DNA]</scope>
    <source>
        <strain evidence="5 6">R0</strain>
    </source>
</reference>
<dbReference type="InterPro" id="IPR002509">
    <property type="entry name" value="NODB_dom"/>
</dbReference>
<evidence type="ECO:0000313" key="5">
    <source>
        <dbReference type="EMBL" id="KYG63716.1"/>
    </source>
</evidence>
<dbReference type="AlphaFoldDB" id="A0A150WJ26"/>
<dbReference type="PROSITE" id="PS51677">
    <property type="entry name" value="NODB"/>
    <property type="match status" value="1"/>
</dbReference>
<dbReference type="PANTHER" id="PTHR10587">
    <property type="entry name" value="GLYCOSYL TRANSFERASE-RELATED"/>
    <property type="match status" value="1"/>
</dbReference>
<evidence type="ECO:0000256" key="1">
    <source>
        <dbReference type="ARBA" id="ARBA00022723"/>
    </source>
</evidence>
<dbReference type="SUPFAM" id="SSF88713">
    <property type="entry name" value="Glycoside hydrolase/deacetylase"/>
    <property type="match status" value="1"/>
</dbReference>
<dbReference type="EMBL" id="LUKE01000003">
    <property type="protein sequence ID" value="KYG63716.1"/>
    <property type="molecule type" value="Genomic_DNA"/>
</dbReference>
<evidence type="ECO:0000313" key="6">
    <source>
        <dbReference type="Proteomes" id="UP000075320"/>
    </source>
</evidence>
<dbReference type="RefSeq" id="WP_061835610.1">
    <property type="nucleotide sequence ID" value="NZ_LUKE01000003.1"/>
</dbReference>
<keyword evidence="6" id="KW-1185">Reference proteome</keyword>
<accession>A0A150WJ26</accession>
<evidence type="ECO:0000259" key="4">
    <source>
        <dbReference type="PROSITE" id="PS51677"/>
    </source>
</evidence>
<feature type="chain" id="PRO_5007573034" description="NodB homology domain-containing protein" evidence="3">
    <location>
        <begin position="24"/>
        <end position="303"/>
    </location>
</feature>
<keyword evidence="3" id="KW-0732">Signal</keyword>
<dbReference type="Proteomes" id="UP000075320">
    <property type="component" value="Unassembled WGS sequence"/>
</dbReference>